<sequence>MTNWDSYRDDLDTLKSELENLIKARNDVMRRIKIAEEEEQQQPMKPTTEVQLWRSSVQAVETEVDELINQASEEIEKLHPGGFCSRTCNMSSSYEFKDTVADKLQAVTNLINEGAFLAEDELRVVISLKDEGALKVADPETLPEDVADDQLTIIGGKIGLFDNKAWKHKNLEDKASDIFKILEDKKFALLMDDLRGRVDLTKVGVPLPSPENSSKIVFTTRSLQICSLMEADKVFKVTCLSENDAWRLFKALVGDETLQSHPEVLDLAKDVSRECRGLPLALVSIGRSMASKKTPQEWDDLYRVLRRSMTSYSGSDDQLKKDIHYNLKLSYDNLQNDMFKSCFLYCCLFPSYWEIKKRDLIDYWTGEGFLDDRLGEQLSQGYYIIDVLLSVCLLEKHGKDDNSVKMHYWIRDMSLWIASKIEMEKGNCFFCTATYSLTEEQVTEYLVKATRMSLLINDDVIENLLDAPKRPHLQTLFLIFDNNSEVIVNDFFRFIPSLKVLNLSSNYLLTKLPWGISNLISLQHLDLSYTRIQELPKELRVSKKLKCLNLENTHSLRTIPRQLISEFSMLHVLRLWECGFILQSNEDSVVCNDAQLLIEELLTLKNLSMLSITLDNSHALQRLLSSNRLQSCTQSLCLLDLSHPKSIKVSLTGLKHLNNLEICKCEYLEELEVDFVGEAQDVRESPCSFYFLGEVAIRECRKLRELTWLILAPNLKRLEISDCDEMEEIINVGKLSECPELMENVIPFSKLKIITLENLPKLRSIYWTDLPFPDLKELSITDCPMLPVPPHLLKITINHSVKPHAYSIKKFKTSNFVKV</sequence>
<gene>
    <name evidence="11" type="ORF">Dsin_023587</name>
</gene>
<dbReference type="Gene3D" id="3.80.10.10">
    <property type="entry name" value="Ribonuclease Inhibitor"/>
    <property type="match status" value="1"/>
</dbReference>
<dbReference type="SUPFAM" id="SSF52540">
    <property type="entry name" value="P-loop containing nucleoside triphosphate hydrolases"/>
    <property type="match status" value="1"/>
</dbReference>
<dbReference type="InterPro" id="IPR027310">
    <property type="entry name" value="Profilin_CS"/>
</dbReference>
<dbReference type="SUPFAM" id="SSF52058">
    <property type="entry name" value="L domain-like"/>
    <property type="match status" value="1"/>
</dbReference>
<reference evidence="11" key="1">
    <citation type="journal article" date="2023" name="Plant J.">
        <title>Genome sequences and population genomics provide insights into the demographic history, inbreeding, and mutation load of two 'living fossil' tree species of Dipteronia.</title>
        <authorList>
            <person name="Feng Y."/>
            <person name="Comes H.P."/>
            <person name="Chen J."/>
            <person name="Zhu S."/>
            <person name="Lu R."/>
            <person name="Zhang X."/>
            <person name="Li P."/>
            <person name="Qiu J."/>
            <person name="Olsen K.M."/>
            <person name="Qiu Y."/>
        </authorList>
    </citation>
    <scope>NUCLEOTIDE SEQUENCE</scope>
    <source>
        <strain evidence="11">NBL</strain>
    </source>
</reference>
<dbReference type="EMBL" id="JANJYJ010000007">
    <property type="protein sequence ID" value="KAK3200172.1"/>
    <property type="molecule type" value="Genomic_DNA"/>
</dbReference>
<comment type="caution">
    <text evidence="11">The sequence shown here is derived from an EMBL/GenBank/DDBJ whole genome shotgun (WGS) entry which is preliminary data.</text>
</comment>
<dbReference type="GO" id="GO:0043531">
    <property type="term" value="F:ADP binding"/>
    <property type="evidence" value="ECO:0007669"/>
    <property type="project" value="InterPro"/>
</dbReference>
<dbReference type="Pfam" id="PF23247">
    <property type="entry name" value="LRR_RPS2"/>
    <property type="match status" value="1"/>
</dbReference>
<keyword evidence="3" id="KW-0677">Repeat</keyword>
<protein>
    <recommendedName>
        <fullName evidence="13">NB-ARC domain-containing protein</fullName>
    </recommendedName>
</protein>
<keyword evidence="12" id="KW-1185">Reference proteome</keyword>
<dbReference type="InterPro" id="IPR058922">
    <property type="entry name" value="WHD_DRP"/>
</dbReference>
<keyword evidence="2" id="KW-0433">Leucine-rich repeat</keyword>
<dbReference type="AlphaFoldDB" id="A0AAE0E286"/>
<keyword evidence="6" id="KW-0067">ATP-binding</keyword>
<dbReference type="GO" id="GO:0003779">
    <property type="term" value="F:actin binding"/>
    <property type="evidence" value="ECO:0007669"/>
    <property type="project" value="InterPro"/>
</dbReference>
<dbReference type="InterPro" id="IPR032675">
    <property type="entry name" value="LRR_dom_sf"/>
</dbReference>
<dbReference type="PROSITE" id="PS00414">
    <property type="entry name" value="PROFILIN"/>
    <property type="match status" value="1"/>
</dbReference>
<feature type="domain" description="Disease resistance protein winged helix" evidence="10">
    <location>
        <begin position="348"/>
        <end position="413"/>
    </location>
</feature>
<evidence type="ECO:0000256" key="5">
    <source>
        <dbReference type="ARBA" id="ARBA00022821"/>
    </source>
</evidence>
<keyword evidence="4" id="KW-0547">Nucleotide-binding</keyword>
<evidence type="ECO:0008006" key="13">
    <source>
        <dbReference type="Google" id="ProtNLM"/>
    </source>
</evidence>
<evidence type="ECO:0000256" key="3">
    <source>
        <dbReference type="ARBA" id="ARBA00022737"/>
    </source>
</evidence>
<dbReference type="InterPro" id="IPR050905">
    <property type="entry name" value="Plant_NBS-LRR"/>
</dbReference>
<evidence type="ECO:0000259" key="10">
    <source>
        <dbReference type="Pfam" id="PF23559"/>
    </source>
</evidence>
<evidence type="ECO:0000259" key="9">
    <source>
        <dbReference type="Pfam" id="PF23247"/>
    </source>
</evidence>
<feature type="domain" description="Disease resistance protein At4g27190-like leucine-rich repeats" evidence="9">
    <location>
        <begin position="688"/>
        <end position="786"/>
    </location>
</feature>
<dbReference type="Pfam" id="PF00931">
    <property type="entry name" value="NB-ARC"/>
    <property type="match status" value="1"/>
</dbReference>
<dbReference type="PRINTS" id="PR00364">
    <property type="entry name" value="DISEASERSIST"/>
</dbReference>
<dbReference type="Pfam" id="PF23559">
    <property type="entry name" value="WHD_DRP"/>
    <property type="match status" value="1"/>
</dbReference>
<evidence type="ECO:0000256" key="7">
    <source>
        <dbReference type="SAM" id="Coils"/>
    </source>
</evidence>
<dbReference type="InterPro" id="IPR027417">
    <property type="entry name" value="P-loop_NTPase"/>
</dbReference>
<dbReference type="InterPro" id="IPR036388">
    <property type="entry name" value="WH-like_DNA-bd_sf"/>
</dbReference>
<dbReference type="Gene3D" id="1.10.10.10">
    <property type="entry name" value="Winged helix-like DNA-binding domain superfamily/Winged helix DNA-binding domain"/>
    <property type="match status" value="1"/>
</dbReference>
<dbReference type="Gene3D" id="1.10.8.430">
    <property type="entry name" value="Helical domain of apoptotic protease-activating factors"/>
    <property type="match status" value="1"/>
</dbReference>
<organism evidence="11 12">
    <name type="scientific">Dipteronia sinensis</name>
    <dbReference type="NCBI Taxonomy" id="43782"/>
    <lineage>
        <taxon>Eukaryota</taxon>
        <taxon>Viridiplantae</taxon>
        <taxon>Streptophyta</taxon>
        <taxon>Embryophyta</taxon>
        <taxon>Tracheophyta</taxon>
        <taxon>Spermatophyta</taxon>
        <taxon>Magnoliopsida</taxon>
        <taxon>eudicotyledons</taxon>
        <taxon>Gunneridae</taxon>
        <taxon>Pentapetalae</taxon>
        <taxon>rosids</taxon>
        <taxon>malvids</taxon>
        <taxon>Sapindales</taxon>
        <taxon>Sapindaceae</taxon>
        <taxon>Hippocastanoideae</taxon>
        <taxon>Acereae</taxon>
        <taxon>Dipteronia</taxon>
    </lineage>
</organism>
<dbReference type="InterPro" id="IPR057135">
    <property type="entry name" value="At4g27190-like_LRR"/>
</dbReference>
<evidence type="ECO:0000256" key="1">
    <source>
        <dbReference type="ARBA" id="ARBA00008894"/>
    </source>
</evidence>
<dbReference type="PANTHER" id="PTHR33463:SF220">
    <property type="entry name" value="NB-ARC DOMAIN-CONTAINING PROTEIN"/>
    <property type="match status" value="1"/>
</dbReference>
<dbReference type="GO" id="GO:0005524">
    <property type="term" value="F:ATP binding"/>
    <property type="evidence" value="ECO:0007669"/>
    <property type="project" value="UniProtKB-KW"/>
</dbReference>
<dbReference type="GO" id="GO:0006952">
    <property type="term" value="P:defense response"/>
    <property type="evidence" value="ECO:0007669"/>
    <property type="project" value="UniProtKB-KW"/>
</dbReference>
<accession>A0AAE0E286</accession>
<evidence type="ECO:0000259" key="8">
    <source>
        <dbReference type="Pfam" id="PF00931"/>
    </source>
</evidence>
<evidence type="ECO:0000313" key="12">
    <source>
        <dbReference type="Proteomes" id="UP001281410"/>
    </source>
</evidence>
<evidence type="ECO:0000256" key="2">
    <source>
        <dbReference type="ARBA" id="ARBA00022614"/>
    </source>
</evidence>
<proteinExistence type="inferred from homology"/>
<dbReference type="Proteomes" id="UP001281410">
    <property type="component" value="Unassembled WGS sequence"/>
</dbReference>
<keyword evidence="7" id="KW-0175">Coiled coil</keyword>
<dbReference type="InterPro" id="IPR042197">
    <property type="entry name" value="Apaf_helical"/>
</dbReference>
<dbReference type="InterPro" id="IPR002182">
    <property type="entry name" value="NB-ARC"/>
</dbReference>
<comment type="similarity">
    <text evidence="1">Belongs to the disease resistance NB-LRR family.</text>
</comment>
<feature type="coiled-coil region" evidence="7">
    <location>
        <begin position="4"/>
        <end position="77"/>
    </location>
</feature>
<dbReference type="FunFam" id="1.10.8.430:FF:000003">
    <property type="entry name" value="Probable disease resistance protein At5g66910"/>
    <property type="match status" value="1"/>
</dbReference>
<dbReference type="PANTHER" id="PTHR33463">
    <property type="entry name" value="NB-ARC DOMAIN-CONTAINING PROTEIN-RELATED"/>
    <property type="match status" value="1"/>
</dbReference>
<evidence type="ECO:0000256" key="6">
    <source>
        <dbReference type="ARBA" id="ARBA00022840"/>
    </source>
</evidence>
<evidence type="ECO:0000256" key="4">
    <source>
        <dbReference type="ARBA" id="ARBA00022741"/>
    </source>
</evidence>
<evidence type="ECO:0000313" key="11">
    <source>
        <dbReference type="EMBL" id="KAK3200172.1"/>
    </source>
</evidence>
<name>A0AAE0E286_9ROSI</name>
<dbReference type="FunFam" id="1.10.10.10:FF:000322">
    <property type="entry name" value="Probable disease resistance protein At1g63360"/>
    <property type="match status" value="1"/>
</dbReference>
<feature type="domain" description="NB-ARC" evidence="8">
    <location>
        <begin position="163"/>
        <end position="258"/>
    </location>
</feature>
<keyword evidence="5" id="KW-0611">Plant defense</keyword>